<dbReference type="GO" id="GO:0003824">
    <property type="term" value="F:catalytic activity"/>
    <property type="evidence" value="ECO:0007669"/>
    <property type="project" value="InterPro"/>
</dbReference>
<dbReference type="SUPFAM" id="SSF53167">
    <property type="entry name" value="Purine and uridine phosphorylases"/>
    <property type="match status" value="1"/>
</dbReference>
<accession>A0A8J6NBF0</accession>
<gene>
    <name evidence="2" type="ORF">H8E79_09190</name>
</gene>
<dbReference type="InterPro" id="IPR000845">
    <property type="entry name" value="Nucleoside_phosphorylase_d"/>
</dbReference>
<feature type="domain" description="Nucleoside phosphorylase" evidence="1">
    <location>
        <begin position="1"/>
        <end position="120"/>
    </location>
</feature>
<organism evidence="2 3">
    <name type="scientific">Candidatus Desulfatifera sulfidica</name>
    <dbReference type="NCBI Taxonomy" id="2841691"/>
    <lineage>
        <taxon>Bacteria</taxon>
        <taxon>Pseudomonadati</taxon>
        <taxon>Thermodesulfobacteriota</taxon>
        <taxon>Desulfobulbia</taxon>
        <taxon>Desulfobulbales</taxon>
        <taxon>Desulfobulbaceae</taxon>
        <taxon>Candidatus Desulfatifera</taxon>
    </lineage>
</organism>
<comment type="caution">
    <text evidence="2">The sequence shown here is derived from an EMBL/GenBank/DDBJ whole genome shotgun (WGS) entry which is preliminary data.</text>
</comment>
<protein>
    <recommendedName>
        <fullName evidence="1">Nucleoside phosphorylase domain-containing protein</fullName>
    </recommendedName>
</protein>
<evidence type="ECO:0000259" key="1">
    <source>
        <dbReference type="Pfam" id="PF01048"/>
    </source>
</evidence>
<dbReference type="GO" id="GO:0009116">
    <property type="term" value="P:nucleoside metabolic process"/>
    <property type="evidence" value="ECO:0007669"/>
    <property type="project" value="InterPro"/>
</dbReference>
<evidence type="ECO:0000313" key="3">
    <source>
        <dbReference type="Proteomes" id="UP000599024"/>
    </source>
</evidence>
<feature type="non-terminal residue" evidence="2">
    <location>
        <position position="1"/>
    </location>
</feature>
<dbReference type="Proteomes" id="UP000599024">
    <property type="component" value="Unassembled WGS sequence"/>
</dbReference>
<dbReference type="InterPro" id="IPR035994">
    <property type="entry name" value="Nucleoside_phosphorylase_sf"/>
</dbReference>
<evidence type="ECO:0000313" key="2">
    <source>
        <dbReference type="EMBL" id="MBC8209322.1"/>
    </source>
</evidence>
<proteinExistence type="predicted"/>
<dbReference type="AlphaFoldDB" id="A0A8J6NBF0"/>
<sequence>SLVPELAIGDCLVADQGLCGEGTSAYYSKDPEPKPSADLCGRLQRILDRAQMSWHKGRIWSTDAPYREARSLLREVHERHGIVAVDMEYTALCTVAAFRGVKLAALFVISDEIWRKQWTAGFTRSDFKLQLRQTITELLAAMAAGNFSEQSSGGQDNA</sequence>
<dbReference type="Pfam" id="PF01048">
    <property type="entry name" value="PNP_UDP_1"/>
    <property type="match status" value="1"/>
</dbReference>
<reference evidence="2 3" key="1">
    <citation type="submission" date="2020-08" db="EMBL/GenBank/DDBJ databases">
        <title>Bridging the membrane lipid divide: bacteria of the FCB group superphylum have the potential to synthesize archaeal ether lipids.</title>
        <authorList>
            <person name="Villanueva L."/>
            <person name="Von Meijenfeldt F.A.B."/>
            <person name="Westbye A.B."/>
            <person name="Yadav S."/>
            <person name="Hopmans E.C."/>
            <person name="Dutilh B.E."/>
            <person name="Sinninghe Damste J.S."/>
        </authorList>
    </citation>
    <scope>NUCLEOTIDE SEQUENCE [LARGE SCALE GENOMIC DNA]</scope>
    <source>
        <strain evidence="2">NIOZ-UU81</strain>
    </source>
</reference>
<name>A0A8J6NBF0_9BACT</name>
<dbReference type="Gene3D" id="3.40.50.1580">
    <property type="entry name" value="Nucleoside phosphorylase domain"/>
    <property type="match status" value="1"/>
</dbReference>
<dbReference type="EMBL" id="JACNLK010000090">
    <property type="protein sequence ID" value="MBC8209322.1"/>
    <property type="molecule type" value="Genomic_DNA"/>
</dbReference>